<sequence length="94" mass="10945">MEKETKTQYLDNFIGTYFNQDCEIISGPEIDDTINDYLETTTKGMKLGFPDLDDQFNQMEIKHLRLHDGFGIGDMDNYFQVDRKNNLLGGLERD</sequence>
<organism evidence="2 3">
    <name type="scientific">Photorhabdus temperata subsp. temperata Meg1</name>
    <dbReference type="NCBI Taxonomy" id="1393735"/>
    <lineage>
        <taxon>Bacteria</taxon>
        <taxon>Pseudomonadati</taxon>
        <taxon>Pseudomonadota</taxon>
        <taxon>Gammaproteobacteria</taxon>
        <taxon>Enterobacterales</taxon>
        <taxon>Morganellaceae</taxon>
        <taxon>Photorhabdus</taxon>
    </lineage>
</organism>
<reference evidence="2 3" key="1">
    <citation type="submission" date="2014-03" db="EMBL/GenBank/DDBJ databases">
        <title>Draft Genome of Photorhabdus temperata Meg1.</title>
        <authorList>
            <person name="Hurst S.G.IV."/>
            <person name="Morris K."/>
            <person name="Thomas K."/>
            <person name="Tisa L.S."/>
        </authorList>
    </citation>
    <scope>NUCLEOTIDE SEQUENCE [LARGE SCALE GENOMIC DNA]</scope>
    <source>
        <strain evidence="2 3">Meg1</strain>
    </source>
</reference>
<evidence type="ECO:0000313" key="3">
    <source>
        <dbReference type="Proteomes" id="UP000028002"/>
    </source>
</evidence>
<dbReference type="InterPro" id="IPR041129">
    <property type="entry name" value="CdiI_2"/>
</dbReference>
<evidence type="ECO:0000259" key="1">
    <source>
        <dbReference type="Pfam" id="PF18593"/>
    </source>
</evidence>
<dbReference type="Pfam" id="PF18593">
    <property type="entry name" value="CdiI_2"/>
    <property type="match status" value="1"/>
</dbReference>
<dbReference type="PATRIC" id="fig|1393735.3.peg.4519"/>
<dbReference type="EMBL" id="JGVH01000119">
    <property type="protein sequence ID" value="KER00973.1"/>
    <property type="molecule type" value="Genomic_DNA"/>
</dbReference>
<feature type="domain" description="CdiI immunity protein" evidence="1">
    <location>
        <begin position="7"/>
        <end position="48"/>
    </location>
</feature>
<dbReference type="RefSeq" id="WP_036841704.1">
    <property type="nucleotide sequence ID" value="NZ_CAWLUD010000119.1"/>
</dbReference>
<proteinExistence type="predicted"/>
<comment type="caution">
    <text evidence="2">The sequence shown here is derived from an EMBL/GenBank/DDBJ whole genome shotgun (WGS) entry which is preliminary data.</text>
</comment>
<name>A0A081RQM0_PHOTE</name>
<dbReference type="Proteomes" id="UP000028002">
    <property type="component" value="Unassembled WGS sequence"/>
</dbReference>
<accession>A0A081RQM0</accession>
<protein>
    <recommendedName>
        <fullName evidence="1">CdiI immunity protein domain-containing protein</fullName>
    </recommendedName>
</protein>
<evidence type="ECO:0000313" key="2">
    <source>
        <dbReference type="EMBL" id="KER00973.1"/>
    </source>
</evidence>
<dbReference type="AlphaFoldDB" id="A0A081RQM0"/>
<gene>
    <name evidence="2" type="ORF">MEG1DRAFT_04428</name>
</gene>